<dbReference type="PANTHER" id="PTHR33744">
    <property type="entry name" value="CARBOHYDRATE DIACID REGULATOR"/>
    <property type="match status" value="1"/>
</dbReference>
<dbReference type="InterPro" id="IPR025736">
    <property type="entry name" value="PucR_C-HTH_dom"/>
</dbReference>
<evidence type="ECO:0000313" key="3">
    <source>
        <dbReference type="EMBL" id="CAG7603473.1"/>
    </source>
</evidence>
<keyword evidence="4" id="KW-1185">Reference proteome</keyword>
<sequence>MTWARKLQRVLVGDATVAEACSMIAGEAQALTGAAAAHMWRYARASGELVLETGVERRRVSWVPESTENAKSTETASSVLLAQHMHPDLSERTPRTNTNTNADVSAVDLVAAGDLAGVLVLEGAGSAVSESDFEEFLLNASAALSNVITLEEARTEQQQLATVAKLALELSSNLDIEFVLSTMLNQIRDLAGVPIAYIMMLDQSSSQLFMRASVGLTDPEYYGKVRLKLGVGLGGKAVEIGQIYYTDDYLTDERFIRDSDVDDADLREGIRSVIGVPMLVEDQFVGLLCLADREVRTFSDSILDLLERLAQHAGRAVQNASLYERGTSALSEVQRDSDEAQHRILVLMRQIEARRALNEIMLRDGGLDGLLAWLRQVAGGAIVALDEHHAPFGSQGDPDRVAELQEFAFARAHHRGPEGAEKHSRRPRSAAPPGREKRSGGMDGRRIMSVPITAAGVVLGSIWCNAANTDVDGLGEVLEEGANAVALELLRERSVAEVAERLGRELIVEIFGRGESDAEVLERRARGLGIELNTMARFCIVWPYARDSESAVAALAPCILASEFRGALVVLLTDAYEGFADTLEGVLEAASARESGAVISTVGWRSPHLATEFALAERLVKVAAGSSRQKRVLDLDRARVLGLLLGSVDGMETLDSFAEMALGPILRHASGDLGELVTTLETYLACRQSPQKTAEQLYVHVNTVYYRVNLIKKLLESDLSDPLQVLDLQIACLIRRFLK</sequence>
<accession>A0A916NFX8</accession>
<dbReference type="Pfam" id="PF13556">
    <property type="entry name" value="HTH_30"/>
    <property type="match status" value="1"/>
</dbReference>
<proteinExistence type="predicted"/>
<feature type="region of interest" description="Disordered" evidence="1">
    <location>
        <begin position="413"/>
        <end position="445"/>
    </location>
</feature>
<dbReference type="RefSeq" id="WP_218114274.1">
    <property type="nucleotide sequence ID" value="NZ_CAJVAP010000006.1"/>
</dbReference>
<dbReference type="Pfam" id="PF13185">
    <property type="entry name" value="GAF_2"/>
    <property type="match status" value="1"/>
</dbReference>
<dbReference type="EMBL" id="CAJVAP010000006">
    <property type="protein sequence ID" value="CAG7603473.1"/>
    <property type="molecule type" value="Genomic_DNA"/>
</dbReference>
<evidence type="ECO:0000256" key="1">
    <source>
        <dbReference type="SAM" id="MobiDB-lite"/>
    </source>
</evidence>
<gene>
    <name evidence="3" type="ORF">LEUCIP111803_00640</name>
</gene>
<organism evidence="3 4">
    <name type="scientific">Leucobacter soli</name>
    <dbReference type="NCBI Taxonomy" id="2812850"/>
    <lineage>
        <taxon>Bacteria</taxon>
        <taxon>Bacillati</taxon>
        <taxon>Actinomycetota</taxon>
        <taxon>Actinomycetes</taxon>
        <taxon>Micrococcales</taxon>
        <taxon>Microbacteriaceae</taxon>
        <taxon>Leucobacter</taxon>
    </lineage>
</organism>
<dbReference type="SMART" id="SM00065">
    <property type="entry name" value="GAF"/>
    <property type="match status" value="1"/>
</dbReference>
<dbReference type="AlphaFoldDB" id="A0A916NFX8"/>
<name>A0A916NFX8_9MICO</name>
<dbReference type="Proteomes" id="UP000693892">
    <property type="component" value="Unassembled WGS sequence"/>
</dbReference>
<feature type="compositionally biased region" description="Basic and acidic residues" evidence="1">
    <location>
        <begin position="434"/>
        <end position="445"/>
    </location>
</feature>
<reference evidence="3" key="1">
    <citation type="submission" date="2021-06" db="EMBL/GenBank/DDBJ databases">
        <authorList>
            <person name="Criscuolo A."/>
        </authorList>
    </citation>
    <scope>NUCLEOTIDE SEQUENCE</scope>
    <source>
        <strain evidence="3">CIP111803</strain>
    </source>
</reference>
<comment type="caution">
    <text evidence="3">The sequence shown here is derived from an EMBL/GenBank/DDBJ whole genome shotgun (WGS) entry which is preliminary data.</text>
</comment>
<evidence type="ECO:0000259" key="2">
    <source>
        <dbReference type="SMART" id="SM00065"/>
    </source>
</evidence>
<dbReference type="PANTHER" id="PTHR33744:SF1">
    <property type="entry name" value="DNA-BINDING TRANSCRIPTIONAL ACTIVATOR ADER"/>
    <property type="match status" value="1"/>
</dbReference>
<feature type="domain" description="GAF" evidence="2">
    <location>
        <begin position="175"/>
        <end position="327"/>
    </location>
</feature>
<dbReference type="InterPro" id="IPR051448">
    <property type="entry name" value="CdaR-like_regulators"/>
</dbReference>
<evidence type="ECO:0000313" key="4">
    <source>
        <dbReference type="Proteomes" id="UP000693892"/>
    </source>
</evidence>
<dbReference type="InterPro" id="IPR003018">
    <property type="entry name" value="GAF"/>
</dbReference>
<protein>
    <recommendedName>
        <fullName evidence="2">GAF domain-containing protein</fullName>
    </recommendedName>
</protein>